<dbReference type="GO" id="GO:0004526">
    <property type="term" value="F:ribonuclease P activity"/>
    <property type="evidence" value="ECO:0007669"/>
    <property type="project" value="TreeGrafter"/>
</dbReference>
<sequence>MNGITNLPGAHSQNSKTFLLLEELEKSQFRNSIKRHPFNHKIEVLCIQDPGTNFALPDPIQSFLDSSDLVLYKSEIKLLDFLEKEFILKYIHKGSFIAISWKNKIDQDNVVSIDGNGILYLSLCKDSYEASGLLGKPVLFSKTSDPKYLITIDLKSKAMAFDSKAYKRVKWSFSNVLTEAFEIIYSYSDPESSPFPSPLFHKCIQEWTKKSDILLTPDSISNLALLDTTENLNYQSDSVDICEWIGMSTLDSDFLYPENELRPIDPFISVYTVPSPHSKKLVSKLSSVGIISPFLVEMIHRLLMENFNNFIVTCWGFEDSPISWVNSDHGYFVSGENVYSNIVDKTSNKIFRIRHCGSYDRVS</sequence>
<keyword evidence="2" id="KW-1185">Reference proteome</keyword>
<reference evidence="1 2" key="1">
    <citation type="journal article" date="2018" name="MBio">
        <title>Comparative Genomics Reveals the Core Gene Toolbox for the Fungus-Insect Symbiosis.</title>
        <authorList>
            <person name="Wang Y."/>
            <person name="Stata M."/>
            <person name="Wang W."/>
            <person name="Stajich J.E."/>
            <person name="White M.M."/>
            <person name="Moncalvo J.M."/>
        </authorList>
    </citation>
    <scope>NUCLEOTIDE SEQUENCE [LARGE SCALE GENOMIC DNA]</scope>
    <source>
        <strain evidence="1 2">SC-DP-2</strain>
    </source>
</reference>
<dbReference type="GO" id="GO:0000172">
    <property type="term" value="C:ribonuclease MRP complex"/>
    <property type="evidence" value="ECO:0007669"/>
    <property type="project" value="TreeGrafter"/>
</dbReference>
<dbReference type="GO" id="GO:0001682">
    <property type="term" value="P:tRNA 5'-leader removal"/>
    <property type="evidence" value="ECO:0007669"/>
    <property type="project" value="InterPro"/>
</dbReference>
<name>A0A2T9ZJD2_9FUNG</name>
<dbReference type="AlphaFoldDB" id="A0A2T9ZJD2"/>
<gene>
    <name evidence="1" type="ORF">BB560_000832</name>
</gene>
<protein>
    <submittedName>
        <fullName evidence="1">Uncharacterized protein</fullName>
    </submittedName>
</protein>
<dbReference type="PANTHER" id="PTHR15396:SF1">
    <property type="entry name" value="RIBONUCLEASE P PROTEIN SUBUNIT P40"/>
    <property type="match status" value="1"/>
</dbReference>
<dbReference type="GO" id="GO:0000447">
    <property type="term" value="P:endonucleolytic cleavage in ITS1 to separate SSU-rRNA from 5.8S rRNA and LSU-rRNA from tricistronic rRNA transcript (SSU-rRNA, 5.8S rRNA, LSU-rRNA)"/>
    <property type="evidence" value="ECO:0007669"/>
    <property type="project" value="TreeGrafter"/>
</dbReference>
<organism evidence="1 2">
    <name type="scientific">Smittium megazygosporum</name>
    <dbReference type="NCBI Taxonomy" id="133381"/>
    <lineage>
        <taxon>Eukaryota</taxon>
        <taxon>Fungi</taxon>
        <taxon>Fungi incertae sedis</taxon>
        <taxon>Zoopagomycota</taxon>
        <taxon>Kickxellomycotina</taxon>
        <taxon>Harpellomycetes</taxon>
        <taxon>Harpellales</taxon>
        <taxon>Legeriomycetaceae</taxon>
        <taxon>Smittium</taxon>
    </lineage>
</organism>
<evidence type="ECO:0000313" key="2">
    <source>
        <dbReference type="Proteomes" id="UP000245609"/>
    </source>
</evidence>
<dbReference type="PANTHER" id="PTHR15396">
    <property type="entry name" value="RIBONUCLEASE P PROTEIN SUBUNIT P40"/>
    <property type="match status" value="1"/>
</dbReference>
<accession>A0A2T9ZJD2</accession>
<dbReference type="STRING" id="133381.A0A2T9ZJD2"/>
<dbReference type="InterPro" id="IPR013893">
    <property type="entry name" value="RNase_P_Rpp40"/>
</dbReference>
<dbReference type="OrthoDB" id="63112at2759"/>
<comment type="caution">
    <text evidence="1">The sequence shown here is derived from an EMBL/GenBank/DDBJ whole genome shotgun (WGS) entry which is preliminary data.</text>
</comment>
<dbReference type="GO" id="GO:0030681">
    <property type="term" value="C:multimeric ribonuclease P complex"/>
    <property type="evidence" value="ECO:0007669"/>
    <property type="project" value="TreeGrafter"/>
</dbReference>
<proteinExistence type="predicted"/>
<dbReference type="PROSITE" id="PS50007">
    <property type="entry name" value="PIPLC_X_DOMAIN"/>
    <property type="match status" value="1"/>
</dbReference>
<dbReference type="GO" id="GO:0000171">
    <property type="term" value="F:ribonuclease MRP activity"/>
    <property type="evidence" value="ECO:0007669"/>
    <property type="project" value="TreeGrafter"/>
</dbReference>
<evidence type="ECO:0000313" key="1">
    <source>
        <dbReference type="EMBL" id="PVV04660.1"/>
    </source>
</evidence>
<dbReference type="Pfam" id="PF08584">
    <property type="entry name" value="Ribonuc_P_40"/>
    <property type="match status" value="1"/>
</dbReference>
<dbReference type="Proteomes" id="UP000245609">
    <property type="component" value="Unassembled WGS sequence"/>
</dbReference>
<dbReference type="EMBL" id="MBFS01000096">
    <property type="protein sequence ID" value="PVV04660.1"/>
    <property type="molecule type" value="Genomic_DNA"/>
</dbReference>